<name>A0A831RSX8_9GAMM</name>
<feature type="transmembrane region" description="Helical" evidence="8">
    <location>
        <begin position="124"/>
        <end position="145"/>
    </location>
</feature>
<dbReference type="Gene3D" id="1.20.1510.10">
    <property type="entry name" value="Cation efflux protein transmembrane domain"/>
    <property type="match status" value="1"/>
</dbReference>
<keyword evidence="5 8" id="KW-1133">Transmembrane helix</keyword>
<keyword evidence="2" id="KW-0813">Transport</keyword>
<evidence type="ECO:0000256" key="4">
    <source>
        <dbReference type="ARBA" id="ARBA00022906"/>
    </source>
</evidence>
<evidence type="ECO:0000256" key="1">
    <source>
        <dbReference type="ARBA" id="ARBA00004141"/>
    </source>
</evidence>
<dbReference type="GO" id="GO:0016020">
    <property type="term" value="C:membrane"/>
    <property type="evidence" value="ECO:0007669"/>
    <property type="project" value="UniProtKB-SubCell"/>
</dbReference>
<keyword evidence="4" id="KW-0406">Ion transport</keyword>
<dbReference type="AlphaFoldDB" id="A0A831RSX8"/>
<dbReference type="InterPro" id="IPR058533">
    <property type="entry name" value="Cation_efflux_TM"/>
</dbReference>
<evidence type="ECO:0000256" key="6">
    <source>
        <dbReference type="ARBA" id="ARBA00023136"/>
    </source>
</evidence>
<keyword evidence="4" id="KW-0862">Zinc</keyword>
<dbReference type="GO" id="GO:0006882">
    <property type="term" value="P:intracellular zinc ion homeostasis"/>
    <property type="evidence" value="ECO:0007669"/>
    <property type="project" value="TreeGrafter"/>
</dbReference>
<evidence type="ECO:0000259" key="9">
    <source>
        <dbReference type="Pfam" id="PF01545"/>
    </source>
</evidence>
<dbReference type="EMBL" id="DRLF01000229">
    <property type="protein sequence ID" value="HEC06491.1"/>
    <property type="molecule type" value="Genomic_DNA"/>
</dbReference>
<dbReference type="Pfam" id="PF01545">
    <property type="entry name" value="Cation_efflux"/>
    <property type="match status" value="1"/>
</dbReference>
<sequence length="380" mass="41829">MSHSSRKAVITAIISNALVTVIKFIASALSGSASMANEAVHSLMDTLNQGFLFLGLRESEKPADTIYAFGHGQKKYLWNLWSAIGLFSIGAGLGLSHAWHSWEGLGNSHIIETVSILGHEVSALWLNLTVLGIGFLLEGYSFLVAMREFLRRMRASGEKNPLAYLVRADDPTLMAIVLEDSAAMLGLTLAALGIILTAATGHAEYDIFFSALIAIMLGGIAFYLSFINMRFLADMRDMEAEYLFQDIVEDHPELERYHDLRSIIIDEQNTVLVAEIELKEEAMVNGLQQKISDVRDHLLDELTSNPQQREQLQQYALDRAAVEVIIGRAERIIDEIEQDIKARLPRVSHITLEVEGICSPETPTTSAGGDACTGEAPQNS</sequence>
<dbReference type="InterPro" id="IPR027469">
    <property type="entry name" value="Cation_efflux_TMD_sf"/>
</dbReference>
<evidence type="ECO:0000256" key="7">
    <source>
        <dbReference type="SAM" id="MobiDB-lite"/>
    </source>
</evidence>
<keyword evidence="3 8" id="KW-0812">Transmembrane</keyword>
<comment type="subcellular location">
    <subcellularLocation>
        <location evidence="1">Membrane</location>
        <topology evidence="1">Multi-pass membrane protein</topology>
    </subcellularLocation>
</comment>
<feature type="transmembrane region" description="Helical" evidence="8">
    <location>
        <begin position="207"/>
        <end position="226"/>
    </location>
</feature>
<reference evidence="10" key="1">
    <citation type="journal article" date="2020" name="mSystems">
        <title>Genome- and Community-Level Interaction Insights into Carbon Utilization and Element Cycling Functions of Hydrothermarchaeota in Hydrothermal Sediment.</title>
        <authorList>
            <person name="Zhou Z."/>
            <person name="Liu Y."/>
            <person name="Xu W."/>
            <person name="Pan J."/>
            <person name="Luo Z.H."/>
            <person name="Li M."/>
        </authorList>
    </citation>
    <scope>NUCLEOTIDE SEQUENCE [LARGE SCALE GENOMIC DNA]</scope>
    <source>
        <strain evidence="10">HyVt-458</strain>
    </source>
</reference>
<dbReference type="InterPro" id="IPR040177">
    <property type="entry name" value="SLC30A9"/>
</dbReference>
<proteinExistence type="predicted"/>
<organism evidence="10">
    <name type="scientific">Thiolapillus brandeum</name>
    <dbReference type="NCBI Taxonomy" id="1076588"/>
    <lineage>
        <taxon>Bacteria</taxon>
        <taxon>Pseudomonadati</taxon>
        <taxon>Pseudomonadota</taxon>
        <taxon>Gammaproteobacteria</taxon>
        <taxon>Chromatiales</taxon>
        <taxon>Sedimenticolaceae</taxon>
        <taxon>Thiolapillus</taxon>
    </lineage>
</organism>
<feature type="transmembrane region" description="Helical" evidence="8">
    <location>
        <begin position="182"/>
        <end position="201"/>
    </location>
</feature>
<keyword evidence="4" id="KW-0864">Zinc transport</keyword>
<dbReference type="PANTHER" id="PTHR13414:SF9">
    <property type="entry name" value="PROTON-COUPLED ZINC ANTIPORTER SLC30A9, MITOCHONDRIAL"/>
    <property type="match status" value="1"/>
</dbReference>
<comment type="caution">
    <text evidence="10">The sequence shown here is derived from an EMBL/GenBank/DDBJ whole genome shotgun (WGS) entry which is preliminary data.</text>
</comment>
<evidence type="ECO:0000256" key="3">
    <source>
        <dbReference type="ARBA" id="ARBA00022692"/>
    </source>
</evidence>
<accession>A0A831RSX8</accession>
<feature type="region of interest" description="Disordered" evidence="7">
    <location>
        <begin position="359"/>
        <end position="380"/>
    </location>
</feature>
<feature type="transmembrane region" description="Helical" evidence="8">
    <location>
        <begin position="12"/>
        <end position="33"/>
    </location>
</feature>
<dbReference type="SUPFAM" id="SSF161111">
    <property type="entry name" value="Cation efflux protein transmembrane domain-like"/>
    <property type="match status" value="1"/>
</dbReference>
<evidence type="ECO:0000256" key="2">
    <source>
        <dbReference type="ARBA" id="ARBA00022448"/>
    </source>
</evidence>
<dbReference type="NCBIfam" id="TIGR01297">
    <property type="entry name" value="CDF"/>
    <property type="match status" value="1"/>
</dbReference>
<feature type="transmembrane region" description="Helical" evidence="8">
    <location>
        <begin position="76"/>
        <end position="99"/>
    </location>
</feature>
<dbReference type="InterPro" id="IPR002524">
    <property type="entry name" value="Cation_efflux"/>
</dbReference>
<dbReference type="GO" id="GO:0006829">
    <property type="term" value="P:zinc ion transport"/>
    <property type="evidence" value="ECO:0007669"/>
    <property type="project" value="UniProtKB-KW"/>
</dbReference>
<keyword evidence="6 8" id="KW-0472">Membrane</keyword>
<protein>
    <submittedName>
        <fullName evidence="10">Cation diffusion facilitator family transporter</fullName>
    </submittedName>
</protein>
<evidence type="ECO:0000256" key="8">
    <source>
        <dbReference type="SAM" id="Phobius"/>
    </source>
</evidence>
<evidence type="ECO:0000313" key="10">
    <source>
        <dbReference type="EMBL" id="HEC06491.1"/>
    </source>
</evidence>
<dbReference type="PANTHER" id="PTHR13414">
    <property type="entry name" value="HUEL-CATION TRANSPORTER"/>
    <property type="match status" value="1"/>
</dbReference>
<evidence type="ECO:0000256" key="5">
    <source>
        <dbReference type="ARBA" id="ARBA00022989"/>
    </source>
</evidence>
<dbReference type="Proteomes" id="UP000886339">
    <property type="component" value="Unassembled WGS sequence"/>
</dbReference>
<feature type="domain" description="Cation efflux protein transmembrane" evidence="9">
    <location>
        <begin position="9"/>
        <end position="226"/>
    </location>
</feature>
<gene>
    <name evidence="10" type="ORF">ENJ12_06550</name>
</gene>
<dbReference type="GO" id="GO:0008324">
    <property type="term" value="F:monoatomic cation transmembrane transporter activity"/>
    <property type="evidence" value="ECO:0007669"/>
    <property type="project" value="InterPro"/>
</dbReference>